<reference evidence="2 3" key="1">
    <citation type="journal article" date="2020" name="Harmful Algae">
        <title>Molecular and morphological characterization of a novel dihydroanatoxin-a producing Microcoleus species (cyanobacteria) from the Russian River, California, USA.</title>
        <authorList>
            <person name="Conklin K.Y."/>
            <person name="Stancheva R."/>
            <person name="Otten T.G."/>
            <person name="Fadness R."/>
            <person name="Boyer G.L."/>
            <person name="Read B."/>
            <person name="Zhang X."/>
            <person name="Sheath R.G."/>
        </authorList>
    </citation>
    <scope>NUCLEOTIDE SEQUENCE [LARGE SCALE GENOMIC DNA]</scope>
    <source>
        <strain evidence="2 3">PTRS2</strain>
    </source>
</reference>
<gene>
    <name evidence="2" type="ORF">WMG39_32865</name>
</gene>
<comment type="caution">
    <text evidence="2">The sequence shown here is derived from an EMBL/GenBank/DDBJ whole genome shotgun (WGS) entry which is preliminary data.</text>
</comment>
<keyword evidence="1" id="KW-0812">Transmembrane</keyword>
<dbReference type="Proteomes" id="UP001384579">
    <property type="component" value="Unassembled WGS sequence"/>
</dbReference>
<feature type="transmembrane region" description="Helical" evidence="1">
    <location>
        <begin position="12"/>
        <end position="28"/>
    </location>
</feature>
<feature type="non-terminal residue" evidence="2">
    <location>
        <position position="141"/>
    </location>
</feature>
<keyword evidence="1" id="KW-0472">Membrane</keyword>
<accession>A0ABU8YZT3</accession>
<protein>
    <submittedName>
        <fullName evidence="2">BON domain-containing protein</fullName>
    </submittedName>
</protein>
<proteinExistence type="predicted"/>
<feature type="non-terminal residue" evidence="2">
    <location>
        <position position="1"/>
    </location>
</feature>
<organism evidence="2 3">
    <name type="scientific">Microcoleus anatoxicus PTRS2</name>
    <dbReference type="NCBI Taxonomy" id="2705321"/>
    <lineage>
        <taxon>Bacteria</taxon>
        <taxon>Bacillati</taxon>
        <taxon>Cyanobacteriota</taxon>
        <taxon>Cyanophyceae</taxon>
        <taxon>Oscillatoriophycideae</taxon>
        <taxon>Oscillatoriales</taxon>
        <taxon>Microcoleaceae</taxon>
        <taxon>Microcoleus</taxon>
        <taxon>Microcoleus anatoxicus</taxon>
    </lineage>
</organism>
<dbReference type="EMBL" id="JBBLXS010001417">
    <property type="protein sequence ID" value="MEK0189601.1"/>
    <property type="molecule type" value="Genomic_DNA"/>
</dbReference>
<sequence length="141" mass="15357">VQAKSTQPKALLMVGFGLLGLIVVPWGIHQYRSGIERRLAAETNLALQSAPELSVYRLTADVKGKVAELSGRVPNQKLRSRALQIAQRVVPQLTLDNKIIAVEVPPDPVLVEADVKRTVALLNKVESIDISARYAAEKVTV</sequence>
<evidence type="ECO:0000313" key="2">
    <source>
        <dbReference type="EMBL" id="MEK0189601.1"/>
    </source>
</evidence>
<keyword evidence="1" id="KW-1133">Transmembrane helix</keyword>
<evidence type="ECO:0000313" key="3">
    <source>
        <dbReference type="Proteomes" id="UP001384579"/>
    </source>
</evidence>
<evidence type="ECO:0000256" key="1">
    <source>
        <dbReference type="SAM" id="Phobius"/>
    </source>
</evidence>
<name>A0ABU8YZT3_9CYAN</name>
<keyword evidence="3" id="KW-1185">Reference proteome</keyword>